<feature type="transmembrane region" description="Helical" evidence="1">
    <location>
        <begin position="119"/>
        <end position="138"/>
    </location>
</feature>
<feature type="transmembrane region" description="Helical" evidence="1">
    <location>
        <begin position="150"/>
        <end position="171"/>
    </location>
</feature>
<name>A0A667YMH1_9TELE</name>
<feature type="transmembrane region" description="Helical" evidence="1">
    <location>
        <begin position="43"/>
        <end position="67"/>
    </location>
</feature>
<keyword evidence="1" id="KW-0472">Membrane</keyword>
<feature type="transmembrane region" description="Helical" evidence="1">
    <location>
        <begin position="200"/>
        <end position="220"/>
    </location>
</feature>
<dbReference type="Ensembl" id="ENSMMDT00005028282.1">
    <property type="protein sequence ID" value="ENSMMDP00005027613.1"/>
    <property type="gene ID" value="ENSMMDG00005013251.1"/>
</dbReference>
<dbReference type="PANTHER" id="PTHR37680">
    <property type="entry name" value="C130050O18RIK PROTEIN"/>
    <property type="match status" value="1"/>
</dbReference>
<accession>A0A667YMH1</accession>
<dbReference type="Proteomes" id="UP000472263">
    <property type="component" value="Chromosome 19"/>
</dbReference>
<sequence>MNSTPVFPTSPTYQPLDNTTTAASPTLIAVIIAANDFISRANYAYSFFAALGFLSACFLLYSFVLTYRAQRRLVWLDCLLWLFCGLQLLLLLLSLYAVAHRPNDLVTTRVGCAALSFTINTASTCSLLLLALMAYVLTFNPASHTLPRRLWVCVALVVSASVSISLLLAGLRGPSDHLGVKENCFMDRVQAGISYAATKFFLAFLTPYVLQLGLVIGGCVRKWRSTGRFLSGSEEGSMFSTVTVIVFFCQLFYGVVLLRGVRLEERGAMSHHERAFLCVAEFVLFSASCASLLLMLLMHRPHRENLRELFSRLRDWCRNPGRAQTNRIKY</sequence>
<reference evidence="2" key="1">
    <citation type="submission" date="2019-06" db="EMBL/GenBank/DDBJ databases">
        <authorList>
            <consortium name="Wellcome Sanger Institute Data Sharing"/>
        </authorList>
    </citation>
    <scope>NUCLEOTIDE SEQUENCE [LARGE SCALE GENOMIC DNA]</scope>
</reference>
<dbReference type="SUPFAM" id="SSF81321">
    <property type="entry name" value="Family A G protein-coupled receptor-like"/>
    <property type="match status" value="1"/>
</dbReference>
<evidence type="ECO:0008006" key="4">
    <source>
        <dbReference type="Google" id="ProtNLM"/>
    </source>
</evidence>
<feature type="transmembrane region" description="Helical" evidence="1">
    <location>
        <begin position="241"/>
        <end position="262"/>
    </location>
</feature>
<evidence type="ECO:0000256" key="1">
    <source>
        <dbReference type="SAM" id="Phobius"/>
    </source>
</evidence>
<evidence type="ECO:0000313" key="2">
    <source>
        <dbReference type="Ensembl" id="ENSMMDP00005027613.1"/>
    </source>
</evidence>
<proteinExistence type="predicted"/>
<evidence type="ECO:0000313" key="3">
    <source>
        <dbReference type="Proteomes" id="UP000472263"/>
    </source>
</evidence>
<dbReference type="AlphaFoldDB" id="A0A667YMH1"/>
<dbReference type="Gene3D" id="1.20.1070.10">
    <property type="entry name" value="Rhodopsin 7-helix transmembrane proteins"/>
    <property type="match status" value="1"/>
</dbReference>
<protein>
    <recommendedName>
        <fullName evidence="4">G-protein coupled receptors family 1 profile domain-containing protein</fullName>
    </recommendedName>
</protein>
<reference evidence="2" key="3">
    <citation type="submission" date="2025-09" db="UniProtKB">
        <authorList>
            <consortium name="Ensembl"/>
        </authorList>
    </citation>
    <scope>IDENTIFICATION</scope>
</reference>
<reference evidence="2" key="2">
    <citation type="submission" date="2025-08" db="UniProtKB">
        <authorList>
            <consortium name="Ensembl"/>
        </authorList>
    </citation>
    <scope>IDENTIFICATION</scope>
</reference>
<organism evidence="2 3">
    <name type="scientific">Myripristis murdjan</name>
    <name type="common">pinecone soldierfish</name>
    <dbReference type="NCBI Taxonomy" id="586833"/>
    <lineage>
        <taxon>Eukaryota</taxon>
        <taxon>Metazoa</taxon>
        <taxon>Chordata</taxon>
        <taxon>Craniata</taxon>
        <taxon>Vertebrata</taxon>
        <taxon>Euteleostomi</taxon>
        <taxon>Actinopterygii</taxon>
        <taxon>Neopterygii</taxon>
        <taxon>Teleostei</taxon>
        <taxon>Neoteleostei</taxon>
        <taxon>Acanthomorphata</taxon>
        <taxon>Holocentriformes</taxon>
        <taxon>Holocentridae</taxon>
        <taxon>Myripristis</taxon>
    </lineage>
</organism>
<dbReference type="InParanoid" id="A0A667YMH1"/>
<keyword evidence="3" id="KW-1185">Reference proteome</keyword>
<feature type="transmembrane region" description="Helical" evidence="1">
    <location>
        <begin position="79"/>
        <end position="99"/>
    </location>
</feature>
<keyword evidence="1" id="KW-0812">Transmembrane</keyword>
<dbReference type="PANTHER" id="PTHR37680:SF1">
    <property type="entry name" value="C130050O18RIK PROTEIN"/>
    <property type="match status" value="1"/>
</dbReference>
<dbReference type="GeneTree" id="ENSGT00390000006068"/>
<keyword evidence="1" id="KW-1133">Transmembrane helix</keyword>
<feature type="transmembrane region" description="Helical" evidence="1">
    <location>
        <begin position="274"/>
        <end position="297"/>
    </location>
</feature>